<sequence length="168" mass="18742">MGAFETSFTIGLDVYCSIKNGFFDLESYLQHVISMRNPTIAKTYVLRTRIQNFKLHLFMSIEYLEVTTLSYKAHSMVAMEEMGSSSSSPLSNHKKNSLASRLRKSCLSFAASIQETFRYVKAFFVGQAKIITARNEKEASAAELEATKMQVEAADAAEDIKNGLNKSA</sequence>
<dbReference type="AlphaFoldDB" id="A0AAN9KPF5"/>
<reference evidence="1 2" key="1">
    <citation type="submission" date="2024-01" db="EMBL/GenBank/DDBJ databases">
        <title>The genomes of 5 underutilized Papilionoideae crops provide insights into root nodulation and disease resistanc.</title>
        <authorList>
            <person name="Jiang F."/>
        </authorList>
    </citation>
    <scope>NUCLEOTIDE SEQUENCE [LARGE SCALE GENOMIC DNA]</scope>
    <source>
        <strain evidence="1">LVBAO_FW01</strain>
        <tissue evidence="1">Leaves</tissue>
    </source>
</reference>
<keyword evidence="2" id="KW-1185">Reference proteome</keyword>
<name>A0AAN9KPF5_CANGL</name>
<protein>
    <submittedName>
        <fullName evidence="1">Uncharacterized protein</fullName>
    </submittedName>
</protein>
<dbReference type="Proteomes" id="UP001367508">
    <property type="component" value="Unassembled WGS sequence"/>
</dbReference>
<comment type="caution">
    <text evidence="1">The sequence shown here is derived from an EMBL/GenBank/DDBJ whole genome shotgun (WGS) entry which is preliminary data.</text>
</comment>
<organism evidence="1 2">
    <name type="scientific">Canavalia gladiata</name>
    <name type="common">Sword bean</name>
    <name type="synonym">Dolichos gladiatus</name>
    <dbReference type="NCBI Taxonomy" id="3824"/>
    <lineage>
        <taxon>Eukaryota</taxon>
        <taxon>Viridiplantae</taxon>
        <taxon>Streptophyta</taxon>
        <taxon>Embryophyta</taxon>
        <taxon>Tracheophyta</taxon>
        <taxon>Spermatophyta</taxon>
        <taxon>Magnoliopsida</taxon>
        <taxon>eudicotyledons</taxon>
        <taxon>Gunneridae</taxon>
        <taxon>Pentapetalae</taxon>
        <taxon>rosids</taxon>
        <taxon>fabids</taxon>
        <taxon>Fabales</taxon>
        <taxon>Fabaceae</taxon>
        <taxon>Papilionoideae</taxon>
        <taxon>50 kb inversion clade</taxon>
        <taxon>NPAAA clade</taxon>
        <taxon>indigoferoid/millettioid clade</taxon>
        <taxon>Phaseoleae</taxon>
        <taxon>Canavalia</taxon>
    </lineage>
</organism>
<accession>A0AAN9KPF5</accession>
<proteinExistence type="predicted"/>
<evidence type="ECO:0000313" key="2">
    <source>
        <dbReference type="Proteomes" id="UP001367508"/>
    </source>
</evidence>
<dbReference type="EMBL" id="JAYMYQ010000007">
    <property type="protein sequence ID" value="KAK7321282.1"/>
    <property type="molecule type" value="Genomic_DNA"/>
</dbReference>
<gene>
    <name evidence="1" type="ORF">VNO77_31769</name>
</gene>
<evidence type="ECO:0000313" key="1">
    <source>
        <dbReference type="EMBL" id="KAK7321282.1"/>
    </source>
</evidence>